<dbReference type="GO" id="GO:0005737">
    <property type="term" value="C:cytoplasm"/>
    <property type="evidence" value="ECO:0007669"/>
    <property type="project" value="UniProtKB-ARBA"/>
</dbReference>
<dbReference type="SUPFAM" id="SSF63748">
    <property type="entry name" value="Tudor/PWWP/MBT"/>
    <property type="match status" value="2"/>
</dbReference>
<dbReference type="Gene3D" id="2.40.50.90">
    <property type="match status" value="2"/>
</dbReference>
<dbReference type="PANTHER" id="PTHR22948">
    <property type="entry name" value="TUDOR DOMAIN CONTAINING PROTEIN"/>
    <property type="match status" value="1"/>
</dbReference>
<dbReference type="InterPro" id="IPR047446">
    <property type="entry name" value="Tudor_TDRD6_rpt4"/>
</dbReference>
<proteinExistence type="predicted"/>
<dbReference type="InterPro" id="IPR002999">
    <property type="entry name" value="Tudor"/>
</dbReference>
<dbReference type="InterPro" id="IPR035437">
    <property type="entry name" value="SNase_OB-fold_sf"/>
</dbReference>
<organism evidence="2 3">
    <name type="scientific">Stegodyphus mimosarum</name>
    <name type="common">African social velvet spider</name>
    <dbReference type="NCBI Taxonomy" id="407821"/>
    <lineage>
        <taxon>Eukaryota</taxon>
        <taxon>Metazoa</taxon>
        <taxon>Ecdysozoa</taxon>
        <taxon>Arthropoda</taxon>
        <taxon>Chelicerata</taxon>
        <taxon>Arachnida</taxon>
        <taxon>Araneae</taxon>
        <taxon>Araneomorphae</taxon>
        <taxon>Entelegynae</taxon>
        <taxon>Eresoidea</taxon>
        <taxon>Eresidae</taxon>
        <taxon>Stegodyphus</taxon>
    </lineage>
</organism>
<name>A0A087UFE0_STEMI</name>
<dbReference type="STRING" id="407821.A0A087UFE0"/>
<dbReference type="SMART" id="SM00333">
    <property type="entry name" value="TUDOR"/>
    <property type="match status" value="2"/>
</dbReference>
<dbReference type="Gene3D" id="2.30.30.140">
    <property type="match status" value="2"/>
</dbReference>
<gene>
    <name evidence="2" type="ORF">X975_21751</name>
</gene>
<protein>
    <submittedName>
        <fullName evidence="2">Tudor domain-containing protein 7</fullName>
    </submittedName>
</protein>
<dbReference type="CDD" id="cd20423">
    <property type="entry name" value="Tudor_TDRD6_rpt4"/>
    <property type="match status" value="1"/>
</dbReference>
<evidence type="ECO:0000313" key="3">
    <source>
        <dbReference type="Proteomes" id="UP000054359"/>
    </source>
</evidence>
<accession>A0A087UFE0</accession>
<dbReference type="PANTHER" id="PTHR22948:SF29">
    <property type="entry name" value="FI02030P-RELATED"/>
    <property type="match status" value="1"/>
</dbReference>
<reference evidence="2 3" key="1">
    <citation type="submission" date="2013-11" db="EMBL/GenBank/DDBJ databases">
        <title>Genome sequencing of Stegodyphus mimosarum.</title>
        <authorList>
            <person name="Bechsgaard J."/>
        </authorList>
    </citation>
    <scope>NUCLEOTIDE SEQUENCE [LARGE SCALE GENOMIC DNA]</scope>
</reference>
<dbReference type="EMBL" id="KK119584">
    <property type="protein sequence ID" value="KFM76079.1"/>
    <property type="molecule type" value="Genomic_DNA"/>
</dbReference>
<keyword evidence="3" id="KW-1185">Reference proteome</keyword>
<sequence>MNLDAVEDYEDFIKFEHINILCARTLIAEVKRSFEVPDCFPDNKGIHPIIYSVVLYDTSGDDDINLNDVIKKSVLDSLTCTLPKHGVSSCAYLTHVKSSGEIYLRFLHPEESWLEKLLEKYGLQFEESYLEPVESLVNRICVAKYSDGHWCRVVLDNVYETSNPEMVKVLYVDYGHDGIVNRSDIRKLEPISEFLAFLPYQCVECELFDAVPWSGAKWTEAASSKLMEMAPFNEEIMIRVMHDGSEGNLTKVNLYKRNEAGDIISINQTLANRSDLFHETSVSLAKNMSPETHLFLKLRNNFKQNKSSLSSFMPDVVVPAEERAKKVVTTPVTPNTNFIEWISTPDNIKSPDTYEYKSPESLVSPEVPPVGEIFDVFVTMAAHPHNFIIQPYQTCGEMDNLMKKMKQFYSAEENSCDMHLSVLKENEYYAALHTDKLWYRVRLERVIPGEPVMAAIYYVDFGDFNTVSMEKLQPLYQAFRSLPCQAIKASLADVKPLEKDWAPEHCIRFKEIVTEKMFVSVIRGKHEPDFPDSSNLLLELMLIDTSSPDKDIYIHKLLIEEKLAQAV</sequence>
<feature type="domain" description="Tudor" evidence="1">
    <location>
        <begin position="421"/>
        <end position="482"/>
    </location>
</feature>
<feature type="non-terminal residue" evidence="2">
    <location>
        <position position="567"/>
    </location>
</feature>
<dbReference type="Proteomes" id="UP000054359">
    <property type="component" value="Unassembled WGS sequence"/>
</dbReference>
<dbReference type="AlphaFoldDB" id="A0A087UFE0"/>
<dbReference type="Pfam" id="PF00567">
    <property type="entry name" value="TUDOR"/>
    <property type="match status" value="2"/>
</dbReference>
<dbReference type="PROSITE" id="PS50304">
    <property type="entry name" value="TUDOR"/>
    <property type="match status" value="2"/>
</dbReference>
<dbReference type="InterPro" id="IPR050621">
    <property type="entry name" value="Tudor_domain_containing"/>
</dbReference>
<dbReference type="OMA" id="SENDICM"/>
<dbReference type="OrthoDB" id="6433344at2759"/>
<evidence type="ECO:0000313" key="2">
    <source>
        <dbReference type="EMBL" id="KFM76079.1"/>
    </source>
</evidence>
<feature type="domain" description="Tudor" evidence="1">
    <location>
        <begin position="134"/>
        <end position="195"/>
    </location>
</feature>
<evidence type="ECO:0000259" key="1">
    <source>
        <dbReference type="PROSITE" id="PS50304"/>
    </source>
</evidence>